<dbReference type="InterPro" id="IPR013767">
    <property type="entry name" value="PAS_fold"/>
</dbReference>
<dbReference type="Proteomes" id="UP000002586">
    <property type="component" value="Chromosome"/>
</dbReference>
<dbReference type="Pfam" id="PF00989">
    <property type="entry name" value="PAS"/>
    <property type="match status" value="1"/>
</dbReference>
<evidence type="ECO:0000313" key="5">
    <source>
        <dbReference type="Proteomes" id="UP000002586"/>
    </source>
</evidence>
<organism evidence="4 5">
    <name type="scientific">Magnetococcus marinus (strain ATCC BAA-1437 / JCM 17883 / MC-1)</name>
    <dbReference type="NCBI Taxonomy" id="156889"/>
    <lineage>
        <taxon>Bacteria</taxon>
        <taxon>Pseudomonadati</taxon>
        <taxon>Pseudomonadota</taxon>
        <taxon>Magnetococcia</taxon>
        <taxon>Magnetococcales</taxon>
        <taxon>Magnetococcaceae</taxon>
        <taxon>Magnetococcus</taxon>
    </lineage>
</organism>
<evidence type="ECO:0000259" key="3">
    <source>
        <dbReference type="PROSITE" id="PS50887"/>
    </source>
</evidence>
<dbReference type="PROSITE" id="PS50887">
    <property type="entry name" value="GGDEF"/>
    <property type="match status" value="1"/>
</dbReference>
<reference evidence="4 5" key="2">
    <citation type="journal article" date="2012" name="Int. J. Syst. Evol. Microbiol.">
        <title>Magnetococcus marinus gen. nov., sp. nov., a marine, magnetotactic bacterium that represents a novel lineage (Magnetococcaceae fam. nov.; Magnetococcales ord. nov.) at the base of the Alphaproteobacteria.</title>
        <authorList>
            <person name="Bazylinski D.A."/>
            <person name="Williams T.J."/>
            <person name="Lefevre C.T."/>
            <person name="Berg R.J."/>
            <person name="Zhang C.L."/>
            <person name="Bowser S.S."/>
            <person name="Dean A.J."/>
            <person name="Beveridge T.J."/>
        </authorList>
    </citation>
    <scope>NUCLEOTIDE SEQUENCE [LARGE SCALE GENOMIC DNA]</scope>
    <source>
        <strain evidence="5">ATCC BAA-1437 / JCM 17883 / MC-1</strain>
    </source>
</reference>
<dbReference type="STRING" id="156889.Mmc1_1795"/>
<name>A0L8L0_MAGMM</name>
<keyword evidence="5" id="KW-1185">Reference proteome</keyword>
<dbReference type="OrthoDB" id="7167813at2"/>
<dbReference type="SUPFAM" id="SSF141868">
    <property type="entry name" value="EAL domain-like"/>
    <property type="match status" value="1"/>
</dbReference>
<dbReference type="PROSITE" id="PS50883">
    <property type="entry name" value="EAL"/>
    <property type="match status" value="1"/>
</dbReference>
<dbReference type="InterPro" id="IPR035965">
    <property type="entry name" value="PAS-like_dom_sf"/>
</dbReference>
<dbReference type="HOGENOM" id="CLU_000445_70_20_5"/>
<dbReference type="InterPro" id="IPR001633">
    <property type="entry name" value="EAL_dom"/>
</dbReference>
<dbReference type="CDD" id="cd01949">
    <property type="entry name" value="GGDEF"/>
    <property type="match status" value="1"/>
</dbReference>
<dbReference type="Pfam" id="PF00563">
    <property type="entry name" value="EAL"/>
    <property type="match status" value="1"/>
</dbReference>
<dbReference type="InterPro" id="IPR035919">
    <property type="entry name" value="EAL_sf"/>
</dbReference>
<dbReference type="RefSeq" id="WP_011713447.1">
    <property type="nucleotide sequence ID" value="NC_008576.1"/>
</dbReference>
<dbReference type="InterPro" id="IPR052155">
    <property type="entry name" value="Biofilm_reg_signaling"/>
</dbReference>
<dbReference type="InterPro" id="IPR043128">
    <property type="entry name" value="Rev_trsase/Diguanyl_cyclase"/>
</dbReference>
<dbReference type="CDD" id="cd01948">
    <property type="entry name" value="EAL"/>
    <property type="match status" value="1"/>
</dbReference>
<evidence type="ECO:0000259" key="1">
    <source>
        <dbReference type="PROSITE" id="PS50112"/>
    </source>
</evidence>
<dbReference type="NCBIfam" id="TIGR00254">
    <property type="entry name" value="GGDEF"/>
    <property type="match status" value="1"/>
</dbReference>
<dbReference type="Gene3D" id="3.30.450.20">
    <property type="entry name" value="PAS domain"/>
    <property type="match status" value="1"/>
</dbReference>
<dbReference type="PANTHER" id="PTHR44757">
    <property type="entry name" value="DIGUANYLATE CYCLASE DGCP"/>
    <property type="match status" value="1"/>
</dbReference>
<dbReference type="AlphaFoldDB" id="A0L8L0"/>
<dbReference type="InterPro" id="IPR029787">
    <property type="entry name" value="Nucleotide_cyclase"/>
</dbReference>
<gene>
    <name evidence="4" type="ordered locus">Mmc1_1795</name>
</gene>
<protein>
    <submittedName>
        <fullName evidence="4">Diguanylate cyclase/phosphodiesterase with PAS/PAC sensor(S)</fullName>
    </submittedName>
</protein>
<evidence type="ECO:0000313" key="4">
    <source>
        <dbReference type="EMBL" id="ABK44303.1"/>
    </source>
</evidence>
<dbReference type="CDD" id="cd00130">
    <property type="entry name" value="PAS"/>
    <property type="match status" value="1"/>
</dbReference>
<accession>A0L8L0</accession>
<dbReference type="NCBIfam" id="TIGR00229">
    <property type="entry name" value="sensory_box"/>
    <property type="match status" value="1"/>
</dbReference>
<sequence>MKTPSKQMLLPAHFPNQWIPVAIVGVDKHGTLCFYNSRAHTLLQLPEECSGLDLKIEDFFHDLDSSRPDFGMADEFISRQPTAPLVRFTLVHPYDAPNKPVSVEAYFLLMTHGDDAGQLWIAFHSMEETRRLQERLENTEALLAQSKDQLTYYARLVTTLYDNTQEGVLLLDDQGTVQAVNNAYTIISGYHWEELLGKSVCLCHGGLCEESNAELQTILSHTRCDGSWEVQWQNSRRNGEFYLEQIRVTMIEDLNGTPQSYVVVVRDLSYQDSSIKGARTASHEDALTGLPNRSLFADRLEQVLTHAKRSGEKVAVILLGLDGFRKINDSLGHQIGDQILTIMAQRFQTNLRGGDTVARMGSDEFGFIARDLISTQSILSVLGKIKRTLSAPIKIADSELVFTAGIGISVTPDDSLETDTLIRYADAALGRAKAGGGNIFTFFTQTMEQNASKRLHLEGRLRKAIEQEELTLFYQAKISCEDSPKISGFEALVRWITPEGDIISPGDFIPIAEETGLIIPLGSWVIDRTCRDIAHLQALGFPPVVVSANLSPRQFVQDGLLQVVQQALVQHGIDPCWLELEITESSVMGSVDQATELLKSLVALGVHIALDDFGTGYSSLAYLKRFPFHTLKVDRAFVQTVEKDRADQAILQAIVSLARNLELQVVAEGVENEGQRDFITQAGCHSIQGFYYSKPLPLSEVMEKWATLSQGPMR</sequence>
<dbReference type="SUPFAM" id="SSF55785">
    <property type="entry name" value="PYP-like sensor domain (PAS domain)"/>
    <property type="match status" value="1"/>
</dbReference>
<dbReference type="SUPFAM" id="SSF55073">
    <property type="entry name" value="Nucleotide cyclase"/>
    <property type="match status" value="1"/>
</dbReference>
<dbReference type="SMART" id="SM00267">
    <property type="entry name" value="GGDEF"/>
    <property type="match status" value="1"/>
</dbReference>
<dbReference type="InterPro" id="IPR000160">
    <property type="entry name" value="GGDEF_dom"/>
</dbReference>
<evidence type="ECO:0000259" key="2">
    <source>
        <dbReference type="PROSITE" id="PS50883"/>
    </source>
</evidence>
<dbReference type="GO" id="GO:0006355">
    <property type="term" value="P:regulation of DNA-templated transcription"/>
    <property type="evidence" value="ECO:0007669"/>
    <property type="project" value="InterPro"/>
</dbReference>
<reference evidence="5" key="1">
    <citation type="journal article" date="2009" name="Appl. Environ. Microbiol.">
        <title>Complete genome sequence of the chemolithoautotrophic marine magnetotactic coccus strain MC-1.</title>
        <authorList>
            <person name="Schubbe S."/>
            <person name="Williams T.J."/>
            <person name="Xie G."/>
            <person name="Kiss H.E."/>
            <person name="Brettin T.S."/>
            <person name="Martinez D."/>
            <person name="Ross C.A."/>
            <person name="Schuler D."/>
            <person name="Cox B.L."/>
            <person name="Nealson K.H."/>
            <person name="Bazylinski D.A."/>
        </authorList>
    </citation>
    <scope>NUCLEOTIDE SEQUENCE [LARGE SCALE GENOMIC DNA]</scope>
    <source>
        <strain evidence="5">ATCC BAA-1437 / JCM 17883 / MC-1</strain>
    </source>
</reference>
<dbReference type="SMART" id="SM00052">
    <property type="entry name" value="EAL"/>
    <property type="match status" value="1"/>
</dbReference>
<feature type="domain" description="PAS" evidence="1">
    <location>
        <begin position="153"/>
        <end position="199"/>
    </location>
</feature>
<dbReference type="Gene3D" id="3.20.20.450">
    <property type="entry name" value="EAL domain"/>
    <property type="match status" value="1"/>
</dbReference>
<dbReference type="Pfam" id="PF00990">
    <property type="entry name" value="GGDEF"/>
    <property type="match status" value="1"/>
</dbReference>
<dbReference type="KEGG" id="mgm:Mmc1_1795"/>
<dbReference type="SMART" id="SM00086">
    <property type="entry name" value="PAC"/>
    <property type="match status" value="1"/>
</dbReference>
<proteinExistence type="predicted"/>
<dbReference type="PROSITE" id="PS50112">
    <property type="entry name" value="PAS"/>
    <property type="match status" value="1"/>
</dbReference>
<dbReference type="EMBL" id="CP000471">
    <property type="protein sequence ID" value="ABK44303.1"/>
    <property type="molecule type" value="Genomic_DNA"/>
</dbReference>
<dbReference type="SMART" id="SM00091">
    <property type="entry name" value="PAS"/>
    <property type="match status" value="2"/>
</dbReference>
<feature type="domain" description="GGDEF" evidence="3">
    <location>
        <begin position="312"/>
        <end position="445"/>
    </location>
</feature>
<dbReference type="Gene3D" id="3.30.70.270">
    <property type="match status" value="1"/>
</dbReference>
<feature type="domain" description="EAL" evidence="2">
    <location>
        <begin position="454"/>
        <end position="709"/>
    </location>
</feature>
<dbReference type="InterPro" id="IPR000014">
    <property type="entry name" value="PAS"/>
</dbReference>
<dbReference type="eggNOG" id="COG5001">
    <property type="taxonomic scope" value="Bacteria"/>
</dbReference>
<dbReference type="PANTHER" id="PTHR44757:SF2">
    <property type="entry name" value="BIOFILM ARCHITECTURE MAINTENANCE PROTEIN MBAA"/>
    <property type="match status" value="1"/>
</dbReference>
<dbReference type="InterPro" id="IPR001610">
    <property type="entry name" value="PAC"/>
</dbReference>